<protein>
    <submittedName>
        <fullName evidence="2">PilW family protein</fullName>
    </submittedName>
</protein>
<sequence length="307" mass="33343">MNNKFPATGLHQLGFTLVELIIALALGLLITAAATQLFLGGIVSARIQQANAELQDSGVFGLDYMARDIRLANYGNINNPELTNTTQLGGIVLSQGASGSVNVPKDIGDSSVTLQGLTSNVSEKSDQLTIQFSAPNDMFNCEGEEVKTGEYVIQRYFLRKDNNGEEKDLVLACDANKKGAMSVTNITDFGGTQLGQVIMPRVDHLRFYLGTMTKNDSDVISTTYYTINEYITVANAARNAGQLVPRITSIKAAVIVRSVDNTNNQLVDPTKPIQFLDKSVTLTNQTKHLRRVYMTTIAIRNGMGDAI</sequence>
<keyword evidence="1" id="KW-0472">Membrane</keyword>
<dbReference type="InterPro" id="IPR032092">
    <property type="entry name" value="PilW"/>
</dbReference>
<name>A0AAU7SYI2_9GAMM</name>
<evidence type="ECO:0000313" key="2">
    <source>
        <dbReference type="EMBL" id="XBU15921.1"/>
    </source>
</evidence>
<reference evidence="2" key="1">
    <citation type="submission" date="2024-06" db="EMBL/GenBank/DDBJ databases">
        <authorList>
            <person name="Song Z."/>
        </authorList>
    </citation>
    <scope>NUCLEOTIDE SEQUENCE</scope>
    <source>
        <strain evidence="2">A1-4-2</strain>
    </source>
</reference>
<keyword evidence="1" id="KW-1133">Transmembrane helix</keyword>
<dbReference type="RefSeq" id="WP_349928513.1">
    <property type="nucleotide sequence ID" value="NZ_CP157981.1"/>
</dbReference>
<proteinExistence type="predicted"/>
<dbReference type="SUPFAM" id="SSF54523">
    <property type="entry name" value="Pili subunits"/>
    <property type="match status" value="1"/>
</dbReference>
<dbReference type="EMBL" id="CP157981">
    <property type="protein sequence ID" value="XBU15921.1"/>
    <property type="molecule type" value="Genomic_DNA"/>
</dbReference>
<dbReference type="InterPro" id="IPR012902">
    <property type="entry name" value="N_methyl_site"/>
</dbReference>
<accession>A0AAU7SYI2</accession>
<dbReference type="Pfam" id="PF16074">
    <property type="entry name" value="PilW"/>
    <property type="match status" value="1"/>
</dbReference>
<dbReference type="NCBIfam" id="TIGR02532">
    <property type="entry name" value="IV_pilin_GFxxxE"/>
    <property type="match status" value="1"/>
</dbReference>
<dbReference type="InterPro" id="IPR045584">
    <property type="entry name" value="Pilin-like"/>
</dbReference>
<feature type="transmembrane region" description="Helical" evidence="1">
    <location>
        <begin position="20"/>
        <end position="39"/>
    </location>
</feature>
<dbReference type="Pfam" id="PF07963">
    <property type="entry name" value="N_methyl"/>
    <property type="match status" value="1"/>
</dbReference>
<keyword evidence="1" id="KW-0812">Transmembrane</keyword>
<gene>
    <name evidence="2" type="ORF">ABJ384_01590</name>
</gene>
<dbReference type="AlphaFoldDB" id="A0AAU7SYI2"/>
<organism evidence="2">
    <name type="scientific">Acinetobacter sp. A1-4-2</name>
    <dbReference type="NCBI Taxonomy" id="3156489"/>
    <lineage>
        <taxon>Bacteria</taxon>
        <taxon>Pseudomonadati</taxon>
        <taxon>Pseudomonadota</taxon>
        <taxon>Gammaproteobacteria</taxon>
        <taxon>Moraxellales</taxon>
        <taxon>Moraxellaceae</taxon>
        <taxon>Acinetobacter</taxon>
    </lineage>
</organism>
<evidence type="ECO:0000256" key="1">
    <source>
        <dbReference type="SAM" id="Phobius"/>
    </source>
</evidence>
<dbReference type="GO" id="GO:0043683">
    <property type="term" value="P:type IV pilus assembly"/>
    <property type="evidence" value="ECO:0007669"/>
    <property type="project" value="InterPro"/>
</dbReference>